<dbReference type="InterPro" id="IPR010496">
    <property type="entry name" value="AL/BT2_dom"/>
</dbReference>
<organism evidence="3 4">
    <name type="scientific">Limisphaera ngatamarikiensis</name>
    <dbReference type="NCBI Taxonomy" id="1324935"/>
    <lineage>
        <taxon>Bacteria</taxon>
        <taxon>Pseudomonadati</taxon>
        <taxon>Verrucomicrobiota</taxon>
        <taxon>Verrucomicrobiia</taxon>
        <taxon>Limisphaerales</taxon>
        <taxon>Limisphaeraceae</taxon>
        <taxon>Limisphaera</taxon>
    </lineage>
</organism>
<feature type="signal peptide" evidence="1">
    <location>
        <begin position="1"/>
        <end position="22"/>
    </location>
</feature>
<proteinExistence type="predicted"/>
<dbReference type="Proteomes" id="UP000477311">
    <property type="component" value="Unassembled WGS sequence"/>
</dbReference>
<sequence length="211" mass="23915">MKRTLLSIAVLTGALMIGHVRAAEVEEGFVPLMDGKTFNGWRKSAENPDSWTIEDGAFVAHGPRSHLFYEGDGRPFKNFHLKVEVMTEPGSNGGIYFHTRYQDRDWPRAGFESQVNCTHSDWIKTGSLYGIVNIGHAFSQDRKWWTQEIIVEGRTVTVKVDGIIVLQYVEPEGAQPGRPFERKLGEGTFALQAHDPNSVVRYRNIRVKRLD</sequence>
<dbReference type="GO" id="GO:0016787">
    <property type="term" value="F:hydrolase activity"/>
    <property type="evidence" value="ECO:0007669"/>
    <property type="project" value="InterPro"/>
</dbReference>
<keyword evidence="1" id="KW-0732">Signal</keyword>
<dbReference type="Gene3D" id="2.60.120.560">
    <property type="entry name" value="Exo-inulinase, domain 1"/>
    <property type="match status" value="1"/>
</dbReference>
<dbReference type="AlphaFoldDB" id="A0A6M1RJY9"/>
<feature type="chain" id="PRO_5026859371" evidence="1">
    <location>
        <begin position="23"/>
        <end position="211"/>
    </location>
</feature>
<gene>
    <name evidence="3" type="ORF">G4L39_11735</name>
</gene>
<evidence type="ECO:0000313" key="3">
    <source>
        <dbReference type="EMBL" id="NGO40056.1"/>
    </source>
</evidence>
<accession>A0A6M1RJY9</accession>
<comment type="caution">
    <text evidence="3">The sequence shown here is derived from an EMBL/GenBank/DDBJ whole genome shotgun (WGS) entry which is preliminary data.</text>
</comment>
<dbReference type="Pfam" id="PF06439">
    <property type="entry name" value="3keto-disac_hyd"/>
    <property type="match status" value="1"/>
</dbReference>
<evidence type="ECO:0000313" key="4">
    <source>
        <dbReference type="Proteomes" id="UP000477311"/>
    </source>
</evidence>
<protein>
    <submittedName>
        <fullName evidence="3">DUF1080 domain-containing protein</fullName>
    </submittedName>
</protein>
<reference evidence="3 4" key="1">
    <citation type="submission" date="2020-02" db="EMBL/GenBank/DDBJ databases">
        <title>Draft genome sequence of Limisphaera ngatamarikiensis NGM72.4T, a thermophilic Verrucomicrobia grouped in subdivision 3.</title>
        <authorList>
            <person name="Carere C.R."/>
            <person name="Steen J."/>
            <person name="Hugenholtz P."/>
            <person name="Stott M.B."/>
        </authorList>
    </citation>
    <scope>NUCLEOTIDE SEQUENCE [LARGE SCALE GENOMIC DNA]</scope>
    <source>
        <strain evidence="3 4">NGM72.4</strain>
    </source>
</reference>
<evidence type="ECO:0000259" key="2">
    <source>
        <dbReference type="Pfam" id="PF06439"/>
    </source>
</evidence>
<evidence type="ECO:0000256" key="1">
    <source>
        <dbReference type="SAM" id="SignalP"/>
    </source>
</evidence>
<keyword evidence="4" id="KW-1185">Reference proteome</keyword>
<feature type="domain" description="3-keto-alpha-glucoside-1,2-lyase/3-keto-2-hydroxy-glucal hydratase" evidence="2">
    <location>
        <begin position="28"/>
        <end position="208"/>
    </location>
</feature>
<dbReference type="RefSeq" id="WP_165108372.1">
    <property type="nucleotide sequence ID" value="NZ_JAAKYA010000079.1"/>
</dbReference>
<dbReference type="EMBL" id="JAAKYA010000079">
    <property type="protein sequence ID" value="NGO40056.1"/>
    <property type="molecule type" value="Genomic_DNA"/>
</dbReference>
<name>A0A6M1RJY9_9BACT</name>